<dbReference type="EMBL" id="JAKZBV010000001">
    <property type="protein sequence ID" value="MCH6469646.1"/>
    <property type="molecule type" value="Genomic_DNA"/>
</dbReference>
<sequence>MELAEEWCVLEAGHRSVLVPMAAVAAVRGVGRETVGESSAVRRSLSIRTALRALARDRSRVVCHLAASSGEPLAENGVIDVVGRDYLELFSLGEFSSLRGRRSRTLVPLDSLVAVVSQA</sequence>
<dbReference type="Proteomes" id="UP001202922">
    <property type="component" value="Unassembled WGS sequence"/>
</dbReference>
<proteinExistence type="predicted"/>
<comment type="caution">
    <text evidence="1">The sequence shown here is derived from an EMBL/GenBank/DDBJ whole genome shotgun (WGS) entry which is preliminary data.</text>
</comment>
<gene>
    <name evidence="1" type="ORF">L0M17_06540</name>
</gene>
<evidence type="ECO:0000313" key="1">
    <source>
        <dbReference type="EMBL" id="MCH6469646.1"/>
    </source>
</evidence>
<protein>
    <recommendedName>
        <fullName evidence="3">CheW-like domain-containing protein</fullName>
    </recommendedName>
</protein>
<keyword evidence="2" id="KW-1185">Reference proteome</keyword>
<name>A0ABS9TZ61_9MICC</name>
<evidence type="ECO:0008006" key="3">
    <source>
        <dbReference type="Google" id="ProtNLM"/>
    </source>
</evidence>
<organism evidence="1 2">
    <name type="scientific">Sinomonas terrae</name>
    <dbReference type="NCBI Taxonomy" id="2908838"/>
    <lineage>
        <taxon>Bacteria</taxon>
        <taxon>Bacillati</taxon>
        <taxon>Actinomycetota</taxon>
        <taxon>Actinomycetes</taxon>
        <taxon>Micrococcales</taxon>
        <taxon>Micrococcaceae</taxon>
        <taxon>Sinomonas</taxon>
    </lineage>
</organism>
<evidence type="ECO:0000313" key="2">
    <source>
        <dbReference type="Proteomes" id="UP001202922"/>
    </source>
</evidence>
<dbReference type="RefSeq" id="WP_241053060.1">
    <property type="nucleotide sequence ID" value="NZ_JAKZBV010000001.1"/>
</dbReference>
<accession>A0ABS9TZ61</accession>
<reference evidence="1 2" key="1">
    <citation type="submission" date="2022-03" db="EMBL/GenBank/DDBJ databases">
        <title>Sinomonas sp. isolated from a soil.</title>
        <authorList>
            <person name="Han J."/>
            <person name="Kim D.-U."/>
        </authorList>
    </citation>
    <scope>NUCLEOTIDE SEQUENCE [LARGE SCALE GENOMIC DNA]</scope>
    <source>
        <strain evidence="1 2">5-5</strain>
    </source>
</reference>